<gene>
    <name evidence="1" type="primary">P0045F02.115</name>
    <name evidence="2" type="ORF">OSJNBb0091I19.139</name>
</gene>
<organism evidence="1 3">
    <name type="scientific">Oryza sativa subsp. japonica</name>
    <name type="common">Rice</name>
    <dbReference type="NCBI Taxonomy" id="39947"/>
    <lineage>
        <taxon>Eukaryota</taxon>
        <taxon>Viridiplantae</taxon>
        <taxon>Streptophyta</taxon>
        <taxon>Embryophyta</taxon>
        <taxon>Tracheophyta</taxon>
        <taxon>Spermatophyta</taxon>
        <taxon>Magnoliopsida</taxon>
        <taxon>Liliopsida</taxon>
        <taxon>Poales</taxon>
        <taxon>Poaceae</taxon>
        <taxon>BOP clade</taxon>
        <taxon>Oryzoideae</taxon>
        <taxon>Oryzeae</taxon>
        <taxon>Oryzinae</taxon>
        <taxon>Oryza</taxon>
        <taxon>Oryza sativa</taxon>
    </lineage>
</organism>
<sequence length="58" mass="6754">MEFLNLRNFGNFGHYRNVEAKEVLVVQVLHVKHHLMISSIIVIRHASVQAFLKFLLPV</sequence>
<dbReference type="Proteomes" id="UP000000763">
    <property type="component" value="Chromosome 7"/>
</dbReference>
<evidence type="ECO:0000313" key="1">
    <source>
        <dbReference type="EMBL" id="BAC83364.1"/>
    </source>
</evidence>
<accession>Q7F0P0</accession>
<dbReference type="EMBL" id="AP005106">
    <property type="protein sequence ID" value="BAD30874.1"/>
    <property type="molecule type" value="Genomic_DNA"/>
</dbReference>
<dbReference type="EMBL" id="AP004268">
    <property type="protein sequence ID" value="BAC83364.1"/>
    <property type="molecule type" value="Genomic_DNA"/>
</dbReference>
<name>Q7F0P0_ORYSJ</name>
<evidence type="ECO:0000313" key="2">
    <source>
        <dbReference type="EMBL" id="BAD30874.1"/>
    </source>
</evidence>
<reference evidence="3" key="4">
    <citation type="journal article" date="2008" name="Nucleic Acids Res.">
        <title>The rice annotation project database (RAP-DB): 2008 update.</title>
        <authorList>
            <consortium name="The rice annotation project (RAP)"/>
        </authorList>
    </citation>
    <scope>GENOME REANNOTATION</scope>
    <source>
        <strain evidence="3">cv. Nipponbare</strain>
    </source>
</reference>
<dbReference type="AlphaFoldDB" id="Q7F0P0"/>
<reference evidence="3" key="3">
    <citation type="journal article" date="2005" name="Nature">
        <title>The map-based sequence of the rice genome.</title>
        <authorList>
            <consortium name="International rice genome sequencing project (IRGSP)"/>
            <person name="Matsumoto T."/>
            <person name="Wu J."/>
            <person name="Kanamori H."/>
            <person name="Katayose Y."/>
            <person name="Fujisawa M."/>
            <person name="Namiki N."/>
            <person name="Mizuno H."/>
            <person name="Yamamoto K."/>
            <person name="Antonio B.A."/>
            <person name="Baba T."/>
            <person name="Sakata K."/>
            <person name="Nagamura Y."/>
            <person name="Aoki H."/>
            <person name="Arikawa K."/>
            <person name="Arita K."/>
            <person name="Bito T."/>
            <person name="Chiden Y."/>
            <person name="Fujitsuka N."/>
            <person name="Fukunaka R."/>
            <person name="Hamada M."/>
            <person name="Harada C."/>
            <person name="Hayashi A."/>
            <person name="Hijishita S."/>
            <person name="Honda M."/>
            <person name="Hosokawa S."/>
            <person name="Ichikawa Y."/>
            <person name="Idonuma A."/>
            <person name="Iijima M."/>
            <person name="Ikeda M."/>
            <person name="Ikeno M."/>
            <person name="Ito K."/>
            <person name="Ito S."/>
            <person name="Ito T."/>
            <person name="Ito Y."/>
            <person name="Ito Y."/>
            <person name="Iwabuchi A."/>
            <person name="Kamiya K."/>
            <person name="Karasawa W."/>
            <person name="Kurita K."/>
            <person name="Katagiri S."/>
            <person name="Kikuta A."/>
            <person name="Kobayashi H."/>
            <person name="Kobayashi N."/>
            <person name="Machita K."/>
            <person name="Maehara T."/>
            <person name="Masukawa M."/>
            <person name="Mizubayashi T."/>
            <person name="Mukai Y."/>
            <person name="Nagasaki H."/>
            <person name="Nagata Y."/>
            <person name="Naito S."/>
            <person name="Nakashima M."/>
            <person name="Nakama Y."/>
            <person name="Nakamichi Y."/>
            <person name="Nakamura M."/>
            <person name="Meguro A."/>
            <person name="Negishi M."/>
            <person name="Ohta I."/>
            <person name="Ohta T."/>
            <person name="Okamoto M."/>
            <person name="Ono N."/>
            <person name="Saji S."/>
            <person name="Sakaguchi M."/>
            <person name="Sakai K."/>
            <person name="Shibata M."/>
            <person name="Shimokawa T."/>
            <person name="Song J."/>
            <person name="Takazaki Y."/>
            <person name="Terasawa K."/>
            <person name="Tsugane M."/>
            <person name="Tsuji K."/>
            <person name="Ueda S."/>
            <person name="Waki K."/>
            <person name="Yamagata H."/>
            <person name="Yamamoto M."/>
            <person name="Yamamoto S."/>
            <person name="Yamane H."/>
            <person name="Yoshiki S."/>
            <person name="Yoshihara R."/>
            <person name="Yukawa K."/>
            <person name="Zhong H."/>
            <person name="Yano M."/>
            <person name="Yuan Q."/>
            <person name="Ouyang S."/>
            <person name="Liu J."/>
            <person name="Jones K.M."/>
            <person name="Gansberger K."/>
            <person name="Moffat K."/>
            <person name="Hill J."/>
            <person name="Bera J."/>
            <person name="Fadrosh D."/>
            <person name="Jin S."/>
            <person name="Johri S."/>
            <person name="Kim M."/>
            <person name="Overton L."/>
            <person name="Reardon M."/>
            <person name="Tsitrin T."/>
            <person name="Vuong H."/>
            <person name="Weaver B."/>
            <person name="Ciecko A."/>
            <person name="Tallon L."/>
            <person name="Jackson J."/>
            <person name="Pai G."/>
            <person name="Aken S.V."/>
            <person name="Utterback T."/>
            <person name="Reidmuller S."/>
            <person name="Feldblyum T."/>
            <person name="Hsiao J."/>
            <person name="Zismann V."/>
            <person name="Iobst S."/>
            <person name="de Vazeille A.R."/>
            <person name="Buell C.R."/>
            <person name="Ying K."/>
            <person name="Li Y."/>
            <person name="Lu T."/>
            <person name="Huang Y."/>
            <person name="Zhao Q."/>
            <person name="Feng Q."/>
            <person name="Zhang L."/>
            <person name="Zhu J."/>
            <person name="Weng Q."/>
            <person name="Mu J."/>
            <person name="Lu Y."/>
            <person name="Fan D."/>
            <person name="Liu Y."/>
            <person name="Guan J."/>
            <person name="Zhang Y."/>
            <person name="Yu S."/>
            <person name="Liu X."/>
            <person name="Zhang Y."/>
            <person name="Hong G."/>
            <person name="Han B."/>
            <person name="Choisne N."/>
            <person name="Demange N."/>
            <person name="Orjeda G."/>
            <person name="Samain S."/>
            <person name="Cattolico L."/>
            <person name="Pelletier E."/>
            <person name="Couloux A."/>
            <person name="Segurens B."/>
            <person name="Wincker P."/>
            <person name="D'Hont A."/>
            <person name="Scarpelli C."/>
            <person name="Weissenbach J."/>
            <person name="Salanoubat M."/>
            <person name="Quetier F."/>
            <person name="Yu Y."/>
            <person name="Kim H.R."/>
            <person name="Rambo T."/>
            <person name="Currie J."/>
            <person name="Collura K."/>
            <person name="Luo M."/>
            <person name="Yang T."/>
            <person name="Ammiraju J.S.S."/>
            <person name="Engler F."/>
            <person name="Soderlund C."/>
            <person name="Wing R.A."/>
            <person name="Palmer L.E."/>
            <person name="de la Bastide M."/>
            <person name="Spiegel L."/>
            <person name="Nascimento L."/>
            <person name="Zutavern T."/>
            <person name="O'Shaughnessy A."/>
            <person name="Dike S."/>
            <person name="Dedhia N."/>
            <person name="Preston R."/>
            <person name="Balija V."/>
            <person name="McCombie W.R."/>
            <person name="Chow T."/>
            <person name="Chen H."/>
            <person name="Chung M."/>
            <person name="Chen C."/>
            <person name="Shaw J."/>
            <person name="Wu H."/>
            <person name="Hsiao K."/>
            <person name="Chao Y."/>
            <person name="Chu M."/>
            <person name="Cheng C."/>
            <person name="Hour A."/>
            <person name="Lee P."/>
            <person name="Lin S."/>
            <person name="Lin Y."/>
            <person name="Liou J."/>
            <person name="Liu S."/>
            <person name="Hsing Y."/>
            <person name="Raghuvanshi S."/>
            <person name="Mohanty A."/>
            <person name="Bharti A.K."/>
            <person name="Gaur A."/>
            <person name="Gupta V."/>
            <person name="Kumar D."/>
            <person name="Ravi V."/>
            <person name="Vij S."/>
            <person name="Kapur A."/>
            <person name="Khurana P."/>
            <person name="Khurana P."/>
            <person name="Khurana J.P."/>
            <person name="Tyagi A.K."/>
            <person name="Gaikwad K."/>
            <person name="Singh A."/>
            <person name="Dalal V."/>
            <person name="Srivastava S."/>
            <person name="Dixit A."/>
            <person name="Pal A.K."/>
            <person name="Ghazi I.A."/>
            <person name="Yadav M."/>
            <person name="Pandit A."/>
            <person name="Bhargava A."/>
            <person name="Sureshbabu K."/>
            <person name="Batra K."/>
            <person name="Sharma T.R."/>
            <person name="Mohapatra T."/>
            <person name="Singh N.K."/>
            <person name="Messing J."/>
            <person name="Nelson A.B."/>
            <person name="Fuks G."/>
            <person name="Kavchok S."/>
            <person name="Keizer G."/>
            <person name="Linton E."/>
            <person name="Llaca V."/>
            <person name="Song R."/>
            <person name="Tanyolac B."/>
            <person name="Young S."/>
            <person name="Ho-Il K."/>
            <person name="Hahn J.H."/>
            <person name="Sangsakoo G."/>
            <person name="Vanavichit A."/>
            <person name="de Mattos Luiz.A.T."/>
            <person name="Zimmer P.D."/>
            <person name="Malone G."/>
            <person name="Dellagostin O."/>
            <person name="de Oliveira A.C."/>
            <person name="Bevan M."/>
            <person name="Bancroft I."/>
            <person name="Minx P."/>
            <person name="Cordum H."/>
            <person name="Wilson R."/>
            <person name="Cheng Z."/>
            <person name="Jin W."/>
            <person name="Jiang J."/>
            <person name="Leong S.A."/>
            <person name="Iwama H."/>
            <person name="Gojobori T."/>
            <person name="Itoh T."/>
            <person name="Niimura Y."/>
            <person name="Fujii Y."/>
            <person name="Habara T."/>
            <person name="Sakai H."/>
            <person name="Sato Y."/>
            <person name="Wilson G."/>
            <person name="Kumar K."/>
            <person name="McCouch S."/>
            <person name="Juretic N."/>
            <person name="Hoen D."/>
            <person name="Wright S."/>
            <person name="Bruskiewich R."/>
            <person name="Bureau T."/>
            <person name="Miyao A."/>
            <person name="Hirochika H."/>
            <person name="Nishikawa T."/>
            <person name="Kadowaki K."/>
            <person name="Sugiura M."/>
            <person name="Burr B."/>
            <person name="Sasaki T."/>
        </authorList>
    </citation>
    <scope>NUCLEOTIDE SEQUENCE [LARGE SCALE GENOMIC DNA]</scope>
    <source>
        <strain evidence="3">cv. Nipponbare</strain>
    </source>
</reference>
<reference evidence="2" key="2">
    <citation type="submission" date="2002-04" db="EMBL/GenBank/DDBJ databases">
        <title>Oryza sativa nipponbare(GA3) genomic DNA, chromosome 7, BAC clone:OSJNBb0091I19.</title>
        <authorList>
            <person name="Sasaki T."/>
            <person name="Matsumoto T."/>
            <person name="Katayose Y."/>
        </authorList>
    </citation>
    <scope>NUCLEOTIDE SEQUENCE</scope>
</reference>
<protein>
    <submittedName>
        <fullName evidence="1">Uncharacterized protein</fullName>
    </submittedName>
</protein>
<evidence type="ECO:0000313" key="3">
    <source>
        <dbReference type="Proteomes" id="UP000000763"/>
    </source>
</evidence>
<proteinExistence type="predicted"/>
<reference evidence="1" key="1">
    <citation type="submission" date="2001-10" db="EMBL/GenBank/DDBJ databases">
        <title>Oryza sativa nipponbare(GA3) genomic DNA, chromosome 7, PAC clone:P0045F02.</title>
        <authorList>
            <person name="Sasaki T."/>
            <person name="Matsumoto T."/>
            <person name="Yamamoto K."/>
        </authorList>
    </citation>
    <scope>NUCLEOTIDE SEQUENCE</scope>
</reference>